<accession>J0CTV8</accession>
<sequence length="180" mass="20159">MLRASTLEGYQIPGLEEKLIATLFADDTTVYMSATDDYGVLARILTTWCIASGAKFNVDKTECIPIGSEAFRNDFKAQRRPSPDHPPIPDSVRITTDKTAVRILGVFTGNEVDDGEPWLRVLRKVSDQLTRWDNSHPTLEGRRSLIQAHVGGGTQFLTAAQGMPPYILKKFQKLISDFFW</sequence>
<gene>
    <name evidence="1" type="ORF">AURDEDRAFT_30192</name>
</gene>
<dbReference type="EMBL" id="JH688091">
    <property type="protein sequence ID" value="EJD33766.1"/>
    <property type="molecule type" value="Genomic_DNA"/>
</dbReference>
<reference evidence="2" key="1">
    <citation type="journal article" date="2012" name="Science">
        <title>The Paleozoic origin of enzymatic lignin decomposition reconstructed from 31 fungal genomes.</title>
        <authorList>
            <person name="Floudas D."/>
            <person name="Binder M."/>
            <person name="Riley R."/>
            <person name="Barry K."/>
            <person name="Blanchette R.A."/>
            <person name="Henrissat B."/>
            <person name="Martinez A.T."/>
            <person name="Otillar R."/>
            <person name="Spatafora J.W."/>
            <person name="Yadav J.S."/>
            <person name="Aerts A."/>
            <person name="Benoit I."/>
            <person name="Boyd A."/>
            <person name="Carlson A."/>
            <person name="Copeland A."/>
            <person name="Coutinho P.M."/>
            <person name="de Vries R.P."/>
            <person name="Ferreira P."/>
            <person name="Findley K."/>
            <person name="Foster B."/>
            <person name="Gaskell J."/>
            <person name="Glotzer D."/>
            <person name="Gorecki P."/>
            <person name="Heitman J."/>
            <person name="Hesse C."/>
            <person name="Hori C."/>
            <person name="Igarashi K."/>
            <person name="Jurgens J.A."/>
            <person name="Kallen N."/>
            <person name="Kersten P."/>
            <person name="Kohler A."/>
            <person name="Kuees U."/>
            <person name="Kumar T.K.A."/>
            <person name="Kuo A."/>
            <person name="LaButti K."/>
            <person name="Larrondo L.F."/>
            <person name="Lindquist E."/>
            <person name="Ling A."/>
            <person name="Lombard V."/>
            <person name="Lucas S."/>
            <person name="Lundell T."/>
            <person name="Martin R."/>
            <person name="McLaughlin D.J."/>
            <person name="Morgenstern I."/>
            <person name="Morin E."/>
            <person name="Murat C."/>
            <person name="Nagy L.G."/>
            <person name="Nolan M."/>
            <person name="Ohm R.A."/>
            <person name="Patyshakuliyeva A."/>
            <person name="Rokas A."/>
            <person name="Ruiz-Duenas F.J."/>
            <person name="Sabat G."/>
            <person name="Salamov A."/>
            <person name="Samejima M."/>
            <person name="Schmutz J."/>
            <person name="Slot J.C."/>
            <person name="St John F."/>
            <person name="Stenlid J."/>
            <person name="Sun H."/>
            <person name="Sun S."/>
            <person name="Syed K."/>
            <person name="Tsang A."/>
            <person name="Wiebenga A."/>
            <person name="Young D."/>
            <person name="Pisabarro A."/>
            <person name="Eastwood D.C."/>
            <person name="Martin F."/>
            <person name="Cullen D."/>
            <person name="Grigoriev I.V."/>
            <person name="Hibbett D.S."/>
        </authorList>
    </citation>
    <scope>NUCLEOTIDE SEQUENCE [LARGE SCALE GENOMIC DNA]</scope>
    <source>
        <strain evidence="2">TFB10046</strain>
    </source>
</reference>
<organism evidence="1 2">
    <name type="scientific">Auricularia subglabra (strain TFB-10046 / SS5)</name>
    <name type="common">White-rot fungus</name>
    <name type="synonym">Auricularia delicata (strain TFB10046)</name>
    <dbReference type="NCBI Taxonomy" id="717982"/>
    <lineage>
        <taxon>Eukaryota</taxon>
        <taxon>Fungi</taxon>
        <taxon>Dikarya</taxon>
        <taxon>Basidiomycota</taxon>
        <taxon>Agaricomycotina</taxon>
        <taxon>Agaricomycetes</taxon>
        <taxon>Auriculariales</taxon>
        <taxon>Auriculariaceae</taxon>
        <taxon>Auricularia</taxon>
    </lineage>
</organism>
<dbReference type="InParanoid" id="J0CTV8"/>
<protein>
    <recommendedName>
        <fullName evidence="3">Reverse transcriptase domain-containing protein</fullName>
    </recommendedName>
</protein>
<name>J0CTV8_AURST</name>
<feature type="non-terminal residue" evidence="1">
    <location>
        <position position="180"/>
    </location>
</feature>
<evidence type="ECO:0008006" key="3">
    <source>
        <dbReference type="Google" id="ProtNLM"/>
    </source>
</evidence>
<dbReference type="eggNOG" id="ENOG502SCY7">
    <property type="taxonomic scope" value="Eukaryota"/>
</dbReference>
<keyword evidence="2" id="KW-1185">Reference proteome</keyword>
<evidence type="ECO:0000313" key="2">
    <source>
        <dbReference type="Proteomes" id="UP000006514"/>
    </source>
</evidence>
<dbReference type="KEGG" id="adl:AURDEDRAFT_30192"/>
<dbReference type="OrthoDB" id="2205812at2759"/>
<dbReference type="AlphaFoldDB" id="J0CTV8"/>
<proteinExistence type="predicted"/>
<evidence type="ECO:0000313" key="1">
    <source>
        <dbReference type="EMBL" id="EJD33766.1"/>
    </source>
</evidence>
<dbReference type="Proteomes" id="UP000006514">
    <property type="component" value="Unassembled WGS sequence"/>
</dbReference>
<dbReference type="OMA" id="DSVHIAN"/>